<accession>A0A8K0KGQ0</accession>
<dbReference type="AlphaFoldDB" id="A0A8K0KGQ0"/>
<evidence type="ECO:0000313" key="2">
    <source>
        <dbReference type="Proteomes" id="UP000792457"/>
    </source>
</evidence>
<gene>
    <name evidence="1" type="ORF">J437_LFUL007337</name>
</gene>
<protein>
    <recommendedName>
        <fullName evidence="3">ATP-dependent DNA helicase</fullName>
    </recommendedName>
</protein>
<dbReference type="Proteomes" id="UP000792457">
    <property type="component" value="Unassembled WGS sequence"/>
</dbReference>
<reference evidence="1" key="2">
    <citation type="submission" date="2017-10" db="EMBL/GenBank/DDBJ databases">
        <title>Ladona fulva Genome sequencing and assembly.</title>
        <authorList>
            <person name="Murali S."/>
            <person name="Richards S."/>
            <person name="Bandaranaike D."/>
            <person name="Bellair M."/>
            <person name="Blankenburg K."/>
            <person name="Chao H."/>
            <person name="Dinh H."/>
            <person name="Doddapaneni H."/>
            <person name="Dugan-Rocha S."/>
            <person name="Elkadiri S."/>
            <person name="Gnanaolivu R."/>
            <person name="Hernandez B."/>
            <person name="Skinner E."/>
            <person name="Javaid M."/>
            <person name="Lee S."/>
            <person name="Li M."/>
            <person name="Ming W."/>
            <person name="Munidasa M."/>
            <person name="Muniz J."/>
            <person name="Nguyen L."/>
            <person name="Hughes D."/>
            <person name="Osuji N."/>
            <person name="Pu L.-L."/>
            <person name="Puazo M."/>
            <person name="Qu C."/>
            <person name="Quiroz J."/>
            <person name="Raj R."/>
            <person name="Weissenberger G."/>
            <person name="Xin Y."/>
            <person name="Zou X."/>
            <person name="Han Y."/>
            <person name="Worley K."/>
            <person name="Muzny D."/>
            <person name="Gibbs R."/>
        </authorList>
    </citation>
    <scope>NUCLEOTIDE SEQUENCE</scope>
    <source>
        <strain evidence="1">Sampled in the wild</strain>
    </source>
</reference>
<comment type="caution">
    <text evidence="1">The sequence shown here is derived from an EMBL/GenBank/DDBJ whole genome shotgun (WGS) entry which is preliminary data.</text>
</comment>
<dbReference type="EMBL" id="KZ308788">
    <property type="protein sequence ID" value="KAG8234177.1"/>
    <property type="molecule type" value="Genomic_DNA"/>
</dbReference>
<sequence length="186" mass="21103">MSKEELVEKVFPNIQTNYKNHDGLMRQSHTNLSTLLWNQMKQFIIQQNFWDATARTAIENRCANYHVVKYPPAKSLQRLAVKILTSNVIEAAILTRPFKEDALIPVTPTDMPFQFKRLQFPIRLAFAITINKAQDQSLELGGKPGNLCICTDNGTTKNTVYPQTFFTIDAPPDRGFPSPERKCSGS</sequence>
<proteinExistence type="predicted"/>
<organism evidence="1 2">
    <name type="scientific">Ladona fulva</name>
    <name type="common">Scarce chaser dragonfly</name>
    <name type="synonym">Libellula fulva</name>
    <dbReference type="NCBI Taxonomy" id="123851"/>
    <lineage>
        <taxon>Eukaryota</taxon>
        <taxon>Metazoa</taxon>
        <taxon>Ecdysozoa</taxon>
        <taxon>Arthropoda</taxon>
        <taxon>Hexapoda</taxon>
        <taxon>Insecta</taxon>
        <taxon>Pterygota</taxon>
        <taxon>Palaeoptera</taxon>
        <taxon>Odonata</taxon>
        <taxon>Epiprocta</taxon>
        <taxon>Anisoptera</taxon>
        <taxon>Libelluloidea</taxon>
        <taxon>Libellulidae</taxon>
        <taxon>Ladona</taxon>
    </lineage>
</organism>
<keyword evidence="2" id="KW-1185">Reference proteome</keyword>
<evidence type="ECO:0008006" key="3">
    <source>
        <dbReference type="Google" id="ProtNLM"/>
    </source>
</evidence>
<dbReference type="OrthoDB" id="272985at2759"/>
<name>A0A8K0KGQ0_LADFU</name>
<reference evidence="1" key="1">
    <citation type="submission" date="2013-04" db="EMBL/GenBank/DDBJ databases">
        <authorList>
            <person name="Qu J."/>
            <person name="Murali S.C."/>
            <person name="Bandaranaike D."/>
            <person name="Bellair M."/>
            <person name="Blankenburg K."/>
            <person name="Chao H."/>
            <person name="Dinh H."/>
            <person name="Doddapaneni H."/>
            <person name="Downs B."/>
            <person name="Dugan-Rocha S."/>
            <person name="Elkadiri S."/>
            <person name="Gnanaolivu R.D."/>
            <person name="Hernandez B."/>
            <person name="Javaid M."/>
            <person name="Jayaseelan J.C."/>
            <person name="Lee S."/>
            <person name="Li M."/>
            <person name="Ming W."/>
            <person name="Munidasa M."/>
            <person name="Muniz J."/>
            <person name="Nguyen L."/>
            <person name="Ongeri F."/>
            <person name="Osuji N."/>
            <person name="Pu L.-L."/>
            <person name="Puazo M."/>
            <person name="Qu C."/>
            <person name="Quiroz J."/>
            <person name="Raj R."/>
            <person name="Weissenberger G."/>
            <person name="Xin Y."/>
            <person name="Zou X."/>
            <person name="Han Y."/>
            <person name="Richards S."/>
            <person name="Worley K."/>
            <person name="Muzny D."/>
            <person name="Gibbs R."/>
        </authorList>
    </citation>
    <scope>NUCLEOTIDE SEQUENCE</scope>
    <source>
        <strain evidence="1">Sampled in the wild</strain>
    </source>
</reference>
<evidence type="ECO:0000313" key="1">
    <source>
        <dbReference type="EMBL" id="KAG8234177.1"/>
    </source>
</evidence>